<evidence type="ECO:0000256" key="1">
    <source>
        <dbReference type="SAM" id="MobiDB-lite"/>
    </source>
</evidence>
<dbReference type="OrthoDB" id="5085180at2759"/>
<reference evidence="3" key="1">
    <citation type="journal article" date="2021" name="Nat. Commun.">
        <title>Genetic determinants of endophytism in the Arabidopsis root mycobiome.</title>
        <authorList>
            <person name="Mesny F."/>
            <person name="Miyauchi S."/>
            <person name="Thiergart T."/>
            <person name="Pickel B."/>
            <person name="Atanasova L."/>
            <person name="Karlsson M."/>
            <person name="Huettel B."/>
            <person name="Barry K.W."/>
            <person name="Haridas S."/>
            <person name="Chen C."/>
            <person name="Bauer D."/>
            <person name="Andreopoulos W."/>
            <person name="Pangilinan J."/>
            <person name="LaButti K."/>
            <person name="Riley R."/>
            <person name="Lipzen A."/>
            <person name="Clum A."/>
            <person name="Drula E."/>
            <person name="Henrissat B."/>
            <person name="Kohler A."/>
            <person name="Grigoriev I.V."/>
            <person name="Martin F.M."/>
            <person name="Hacquard S."/>
        </authorList>
    </citation>
    <scope>NUCLEOTIDE SEQUENCE</scope>
    <source>
        <strain evidence="3">MPI-CAGE-AT-0021</strain>
    </source>
</reference>
<keyword evidence="4" id="KW-1185">Reference proteome</keyword>
<gene>
    <name evidence="3" type="ORF">B0J13DRAFT_563303</name>
</gene>
<dbReference type="AlphaFoldDB" id="A0A9P9E046"/>
<protein>
    <recommendedName>
        <fullName evidence="2">NACHT-NTPase and P-loop NTPases N-terminal domain-containing protein</fullName>
    </recommendedName>
</protein>
<dbReference type="EMBL" id="JAGMUU010000020">
    <property type="protein sequence ID" value="KAH7129744.1"/>
    <property type="molecule type" value="Genomic_DNA"/>
</dbReference>
<dbReference type="InterPro" id="IPR031352">
    <property type="entry name" value="SesA"/>
</dbReference>
<feature type="region of interest" description="Disordered" evidence="1">
    <location>
        <begin position="154"/>
        <end position="189"/>
    </location>
</feature>
<accession>A0A9P9E046</accession>
<feature type="compositionally biased region" description="Polar residues" evidence="1">
    <location>
        <begin position="179"/>
        <end position="189"/>
    </location>
</feature>
<name>A0A9P9E046_9HYPO</name>
<comment type="caution">
    <text evidence="3">The sequence shown here is derived from an EMBL/GenBank/DDBJ whole genome shotgun (WGS) entry which is preliminary data.</text>
</comment>
<evidence type="ECO:0000313" key="4">
    <source>
        <dbReference type="Proteomes" id="UP000717696"/>
    </source>
</evidence>
<organism evidence="3 4">
    <name type="scientific">Dactylonectria estremocensis</name>
    <dbReference type="NCBI Taxonomy" id="1079267"/>
    <lineage>
        <taxon>Eukaryota</taxon>
        <taxon>Fungi</taxon>
        <taxon>Dikarya</taxon>
        <taxon>Ascomycota</taxon>
        <taxon>Pezizomycotina</taxon>
        <taxon>Sordariomycetes</taxon>
        <taxon>Hypocreomycetidae</taxon>
        <taxon>Hypocreales</taxon>
        <taxon>Nectriaceae</taxon>
        <taxon>Dactylonectria</taxon>
    </lineage>
</organism>
<dbReference type="Proteomes" id="UP000717696">
    <property type="component" value="Unassembled WGS sequence"/>
</dbReference>
<feature type="compositionally biased region" description="Polar residues" evidence="1">
    <location>
        <begin position="154"/>
        <end position="163"/>
    </location>
</feature>
<feature type="domain" description="NACHT-NTPase and P-loop NTPases N-terminal" evidence="2">
    <location>
        <begin position="31"/>
        <end position="132"/>
    </location>
</feature>
<dbReference type="Pfam" id="PF17107">
    <property type="entry name" value="SesA"/>
    <property type="match status" value="1"/>
</dbReference>
<evidence type="ECO:0000259" key="2">
    <source>
        <dbReference type="Pfam" id="PF17107"/>
    </source>
</evidence>
<proteinExistence type="predicted"/>
<sequence>MSATKAEKLLSKTLISLERIIELDRKLERPDDSDSLPPPFGSMGQWLGLIHRTMQISQEQLKKGTLFDEDDLIGYLKASNPKTKVLEAVLEAVVPSMETSRTDRYHASMKQRKKGSAVDVLILDLLQGAYDLIEEGDVEASEEHANALSDAITEVSSMKSSAPDNGDDAKYHHSGSGDMLNNTGSGTINVNKANGTQNIANTITYHK</sequence>
<evidence type="ECO:0000313" key="3">
    <source>
        <dbReference type="EMBL" id="KAH7129744.1"/>
    </source>
</evidence>